<dbReference type="EC" id="2.7.7.41" evidence="6 18"/>
<dbReference type="PANTHER" id="PTHR46382:SF1">
    <property type="entry name" value="PHOSPHATIDATE CYTIDYLYLTRANSFERASE"/>
    <property type="match status" value="1"/>
</dbReference>
<evidence type="ECO:0000313" key="20">
    <source>
        <dbReference type="EMBL" id="MBB6055986.1"/>
    </source>
</evidence>
<dbReference type="GO" id="GO:0016024">
    <property type="term" value="P:CDP-diacylglycerol biosynthetic process"/>
    <property type="evidence" value="ECO:0007669"/>
    <property type="project" value="UniProtKB-UniPathway"/>
</dbReference>
<evidence type="ECO:0000256" key="12">
    <source>
        <dbReference type="ARBA" id="ARBA00022695"/>
    </source>
</evidence>
<dbReference type="Pfam" id="PF01148">
    <property type="entry name" value="CTP_transf_1"/>
    <property type="match status" value="1"/>
</dbReference>
<comment type="subcellular location">
    <subcellularLocation>
        <location evidence="2">Cell membrane</location>
        <topology evidence="2">Multi-pass membrane protein</topology>
    </subcellularLocation>
</comment>
<feature type="transmembrane region" description="Helical" evidence="19">
    <location>
        <begin position="116"/>
        <end position="136"/>
    </location>
</feature>
<evidence type="ECO:0000256" key="4">
    <source>
        <dbReference type="ARBA" id="ARBA00005189"/>
    </source>
</evidence>
<proteinExistence type="inferred from homology"/>
<keyword evidence="14" id="KW-0443">Lipid metabolism</keyword>
<dbReference type="UniPathway" id="UPA00557">
    <property type="reaction ID" value="UER00614"/>
</dbReference>
<evidence type="ECO:0000313" key="21">
    <source>
        <dbReference type="Proteomes" id="UP000585721"/>
    </source>
</evidence>
<evidence type="ECO:0000256" key="18">
    <source>
        <dbReference type="RuleBase" id="RU003938"/>
    </source>
</evidence>
<feature type="transmembrane region" description="Helical" evidence="19">
    <location>
        <begin position="216"/>
        <end position="233"/>
    </location>
</feature>
<keyword evidence="8" id="KW-1003">Cell membrane</keyword>
<keyword evidence="15 19" id="KW-0472">Membrane</keyword>
<dbReference type="GO" id="GO:0005886">
    <property type="term" value="C:plasma membrane"/>
    <property type="evidence" value="ECO:0007669"/>
    <property type="project" value="UniProtKB-SubCell"/>
</dbReference>
<organism evidence="20 21">
    <name type="scientific">Tolumonas osonensis</name>
    <dbReference type="NCBI Taxonomy" id="675874"/>
    <lineage>
        <taxon>Bacteria</taxon>
        <taxon>Pseudomonadati</taxon>
        <taxon>Pseudomonadota</taxon>
        <taxon>Gammaproteobacteria</taxon>
        <taxon>Aeromonadales</taxon>
        <taxon>Aeromonadaceae</taxon>
        <taxon>Tolumonas</taxon>
    </lineage>
</organism>
<evidence type="ECO:0000256" key="7">
    <source>
        <dbReference type="ARBA" id="ARBA00019373"/>
    </source>
</evidence>
<comment type="pathway">
    <text evidence="3 18">Phospholipid metabolism; CDP-diacylglycerol biosynthesis; CDP-diacylglycerol from sn-glycerol 3-phosphate: step 3/3.</text>
</comment>
<evidence type="ECO:0000256" key="5">
    <source>
        <dbReference type="ARBA" id="ARBA00010185"/>
    </source>
</evidence>
<evidence type="ECO:0000256" key="1">
    <source>
        <dbReference type="ARBA" id="ARBA00001698"/>
    </source>
</evidence>
<feature type="transmembrane region" description="Helical" evidence="19">
    <location>
        <begin position="148"/>
        <end position="170"/>
    </location>
</feature>
<comment type="catalytic activity">
    <reaction evidence="1 18">
        <text>a 1,2-diacyl-sn-glycero-3-phosphate + CTP + H(+) = a CDP-1,2-diacyl-sn-glycerol + diphosphate</text>
        <dbReference type="Rhea" id="RHEA:16229"/>
        <dbReference type="ChEBI" id="CHEBI:15378"/>
        <dbReference type="ChEBI" id="CHEBI:33019"/>
        <dbReference type="ChEBI" id="CHEBI:37563"/>
        <dbReference type="ChEBI" id="CHEBI:58332"/>
        <dbReference type="ChEBI" id="CHEBI:58608"/>
        <dbReference type="EC" id="2.7.7.41"/>
    </reaction>
</comment>
<keyword evidence="12 18" id="KW-0548">Nucleotidyltransferase</keyword>
<evidence type="ECO:0000256" key="14">
    <source>
        <dbReference type="ARBA" id="ARBA00023098"/>
    </source>
</evidence>
<keyword evidence="10 18" id="KW-0808">Transferase</keyword>
<feature type="transmembrane region" description="Helical" evidence="19">
    <location>
        <begin position="190"/>
        <end position="209"/>
    </location>
</feature>
<gene>
    <name evidence="20" type="ORF">HNR75_001916</name>
</gene>
<evidence type="ECO:0000256" key="13">
    <source>
        <dbReference type="ARBA" id="ARBA00022989"/>
    </source>
</evidence>
<evidence type="ECO:0000256" key="9">
    <source>
        <dbReference type="ARBA" id="ARBA00022516"/>
    </source>
</evidence>
<dbReference type="Proteomes" id="UP000585721">
    <property type="component" value="Unassembled WGS sequence"/>
</dbReference>
<evidence type="ECO:0000256" key="11">
    <source>
        <dbReference type="ARBA" id="ARBA00022692"/>
    </source>
</evidence>
<comment type="similarity">
    <text evidence="5 18">Belongs to the CDS family.</text>
</comment>
<dbReference type="PROSITE" id="PS01315">
    <property type="entry name" value="CDS"/>
    <property type="match status" value="1"/>
</dbReference>
<reference evidence="20 21" key="1">
    <citation type="submission" date="2020-08" db="EMBL/GenBank/DDBJ databases">
        <title>Genomic Encyclopedia of Type Strains, Phase IV (KMG-IV): sequencing the most valuable type-strain genomes for metagenomic binning, comparative biology and taxonomic classification.</title>
        <authorList>
            <person name="Goeker M."/>
        </authorList>
    </citation>
    <scope>NUCLEOTIDE SEQUENCE [LARGE SCALE GENOMIC DNA]</scope>
    <source>
        <strain evidence="20 21">DSM 22975</strain>
    </source>
</reference>
<keyword evidence="13 19" id="KW-1133">Transmembrane helix</keyword>
<dbReference type="InterPro" id="IPR000374">
    <property type="entry name" value="PC_trans"/>
</dbReference>
<evidence type="ECO:0000256" key="6">
    <source>
        <dbReference type="ARBA" id="ARBA00012487"/>
    </source>
</evidence>
<evidence type="ECO:0000256" key="10">
    <source>
        <dbReference type="ARBA" id="ARBA00022679"/>
    </source>
</evidence>
<dbReference type="PANTHER" id="PTHR46382">
    <property type="entry name" value="PHOSPHATIDATE CYTIDYLYLTRANSFERASE"/>
    <property type="match status" value="1"/>
</dbReference>
<keyword evidence="17" id="KW-1208">Phospholipid metabolism</keyword>
<protein>
    <recommendedName>
        <fullName evidence="7 18">Phosphatidate cytidylyltransferase</fullName>
        <ecNumber evidence="6 18">2.7.7.41</ecNumber>
    </recommendedName>
</protein>
<dbReference type="EMBL" id="JACHGR010000006">
    <property type="protein sequence ID" value="MBB6055986.1"/>
    <property type="molecule type" value="Genomic_DNA"/>
</dbReference>
<accession>A0A841GH32</accession>
<keyword evidence="11 18" id="KW-0812">Transmembrane</keyword>
<feature type="transmembrane region" description="Helical" evidence="19">
    <location>
        <begin position="263"/>
        <end position="280"/>
    </location>
</feature>
<evidence type="ECO:0000256" key="15">
    <source>
        <dbReference type="ARBA" id="ARBA00023136"/>
    </source>
</evidence>
<feature type="transmembrane region" description="Helical" evidence="19">
    <location>
        <begin position="50"/>
        <end position="69"/>
    </location>
</feature>
<keyword evidence="16" id="KW-0594">Phospholipid biosynthesis</keyword>
<dbReference type="AlphaFoldDB" id="A0A841GH32"/>
<sequence>MKQRIITASILIPLAIGWLFYLPVEYFSLVAAVLFFLAGREWGRFSSPSSATAFGLSYTAILVVTYYFSPLQLILDGTIQPLVRGILLSAIIWWILALVMIMRYPGFESWWQQRKWLQWLFGLCTLLPFFWSLLVLRGYLFRDDPGAGSWALLFVMSLVWVADTGAYFTGRAFGSRKLLPAVSPNKTIEGLMGGVGAATLLAVVVTVKVHSSAQQSVAIIVSSVLAVLASVLGDLTESLFKRVAGIKDSGSLLPGHGGILDRIDSLTAALPVFVVSYLLLS</sequence>
<comment type="caution">
    <text evidence="20">The sequence shown here is derived from an EMBL/GenBank/DDBJ whole genome shotgun (WGS) entry which is preliminary data.</text>
</comment>
<evidence type="ECO:0000256" key="19">
    <source>
        <dbReference type="SAM" id="Phobius"/>
    </source>
</evidence>
<keyword evidence="9" id="KW-0444">Lipid biosynthesis</keyword>
<evidence type="ECO:0000256" key="2">
    <source>
        <dbReference type="ARBA" id="ARBA00004651"/>
    </source>
</evidence>
<dbReference type="GO" id="GO:0004605">
    <property type="term" value="F:phosphatidate cytidylyltransferase activity"/>
    <property type="evidence" value="ECO:0007669"/>
    <property type="project" value="UniProtKB-EC"/>
</dbReference>
<dbReference type="RefSeq" id="WP_188026730.1">
    <property type="nucleotide sequence ID" value="NZ_JACHGR010000006.1"/>
</dbReference>
<evidence type="ECO:0000256" key="3">
    <source>
        <dbReference type="ARBA" id="ARBA00005119"/>
    </source>
</evidence>
<name>A0A841GH32_9GAMM</name>
<evidence type="ECO:0000256" key="8">
    <source>
        <dbReference type="ARBA" id="ARBA00022475"/>
    </source>
</evidence>
<feature type="transmembrane region" description="Helical" evidence="19">
    <location>
        <begin position="12"/>
        <end position="38"/>
    </location>
</feature>
<comment type="pathway">
    <text evidence="4">Lipid metabolism.</text>
</comment>
<evidence type="ECO:0000256" key="16">
    <source>
        <dbReference type="ARBA" id="ARBA00023209"/>
    </source>
</evidence>
<evidence type="ECO:0000256" key="17">
    <source>
        <dbReference type="ARBA" id="ARBA00023264"/>
    </source>
</evidence>
<feature type="transmembrane region" description="Helical" evidence="19">
    <location>
        <begin position="81"/>
        <end position="104"/>
    </location>
</feature>
<keyword evidence="21" id="KW-1185">Reference proteome</keyword>